<organism evidence="1 2">
    <name type="scientific">Nocardia otitidiscaviarum</name>
    <dbReference type="NCBI Taxonomy" id="1823"/>
    <lineage>
        <taxon>Bacteria</taxon>
        <taxon>Bacillati</taxon>
        <taxon>Actinomycetota</taxon>
        <taxon>Actinomycetes</taxon>
        <taxon>Mycobacteriales</taxon>
        <taxon>Nocardiaceae</taxon>
        <taxon>Nocardia</taxon>
    </lineage>
</organism>
<evidence type="ECO:0000313" key="2">
    <source>
        <dbReference type="Proteomes" id="UP000255467"/>
    </source>
</evidence>
<protein>
    <submittedName>
        <fullName evidence="1">Uncharacterized protein</fullName>
    </submittedName>
</protein>
<name>A0A378YHG3_9NOCA</name>
<dbReference type="STRING" id="1406858.GCA_000710895_05369"/>
<gene>
    <name evidence="1" type="ORF">NCTC1934_02329</name>
</gene>
<reference evidence="1 2" key="1">
    <citation type="submission" date="2018-06" db="EMBL/GenBank/DDBJ databases">
        <authorList>
            <consortium name="Pathogen Informatics"/>
            <person name="Doyle S."/>
        </authorList>
    </citation>
    <scope>NUCLEOTIDE SEQUENCE [LARGE SCALE GENOMIC DNA]</scope>
    <source>
        <strain evidence="1 2">NCTC1934</strain>
    </source>
</reference>
<dbReference type="Proteomes" id="UP000255467">
    <property type="component" value="Unassembled WGS sequence"/>
</dbReference>
<accession>A0A378YHG3</accession>
<evidence type="ECO:0000313" key="1">
    <source>
        <dbReference type="EMBL" id="SUA75990.1"/>
    </source>
</evidence>
<dbReference type="AlphaFoldDB" id="A0A378YHG3"/>
<dbReference type="EMBL" id="UGRY01000002">
    <property type="protein sequence ID" value="SUA75990.1"/>
    <property type="molecule type" value="Genomic_DNA"/>
</dbReference>
<dbReference type="RefSeq" id="WP_051036788.1">
    <property type="nucleotide sequence ID" value="NZ_UGRY01000002.1"/>
</dbReference>
<proteinExistence type="predicted"/>
<keyword evidence="2" id="KW-1185">Reference proteome</keyword>
<sequence>MHARLLAAGLAAPDPRVIADSLGADGGLVCQDPSSPLVQARYQAAISNGATGPGARPVTWDRDLLAATALAIETYLPGSPRRLPGGDGNTENR</sequence>